<accession>A0AAV6ZL52</accession>
<evidence type="ECO:0000313" key="13">
    <source>
        <dbReference type="Proteomes" id="UP000824782"/>
    </source>
</evidence>
<dbReference type="GO" id="GO:0007059">
    <property type="term" value="P:chromosome segregation"/>
    <property type="evidence" value="ECO:0007669"/>
    <property type="project" value="TreeGrafter"/>
</dbReference>
<proteinExistence type="predicted"/>
<dbReference type="Pfam" id="PF03980">
    <property type="entry name" value="Nnf1"/>
    <property type="match status" value="1"/>
</dbReference>
<dbReference type="GO" id="GO:0000444">
    <property type="term" value="C:MIS12/MIND type complex"/>
    <property type="evidence" value="ECO:0007669"/>
    <property type="project" value="InterPro"/>
</dbReference>
<dbReference type="EMBL" id="WNYA01000297">
    <property type="protein sequence ID" value="KAG8548898.1"/>
    <property type="molecule type" value="Genomic_DNA"/>
</dbReference>
<dbReference type="AlphaFoldDB" id="A0AAV6ZL52"/>
<feature type="region of interest" description="Disordered" evidence="11">
    <location>
        <begin position="36"/>
        <end position="58"/>
    </location>
</feature>
<dbReference type="Proteomes" id="UP000824782">
    <property type="component" value="Unassembled WGS sequence"/>
</dbReference>
<evidence type="ECO:0000256" key="7">
    <source>
        <dbReference type="ARBA" id="ARBA00023242"/>
    </source>
</evidence>
<keyword evidence="5" id="KW-0498">Mitosis</keyword>
<keyword evidence="6" id="KW-0995">Kinetochore</keyword>
<evidence type="ECO:0000256" key="4">
    <source>
        <dbReference type="ARBA" id="ARBA00022618"/>
    </source>
</evidence>
<name>A0AAV6ZL52_ENGPU</name>
<protein>
    <recommendedName>
        <fullName evidence="14">Polyamine-modulated factor 1</fullName>
    </recommendedName>
</protein>
<keyword evidence="8" id="KW-0131">Cell cycle</keyword>
<evidence type="ECO:0000256" key="8">
    <source>
        <dbReference type="ARBA" id="ARBA00023306"/>
    </source>
</evidence>
<dbReference type="GO" id="GO:0051301">
    <property type="term" value="P:cell division"/>
    <property type="evidence" value="ECO:0007669"/>
    <property type="project" value="UniProtKB-KW"/>
</dbReference>
<keyword evidence="13" id="KW-1185">Reference proteome</keyword>
<dbReference type="PANTHER" id="PTHR15459">
    <property type="entry name" value="POLYAMINE-MODULATED FACTOR 1"/>
    <property type="match status" value="1"/>
</dbReference>
<dbReference type="InterPro" id="IPR007128">
    <property type="entry name" value="PMF1/Nnf1"/>
</dbReference>
<comment type="caution">
    <text evidence="12">The sequence shown here is derived from an EMBL/GenBank/DDBJ whole genome shotgun (WGS) entry which is preliminary data.</text>
</comment>
<feature type="coiled-coil region" evidence="10">
    <location>
        <begin position="176"/>
        <end position="224"/>
    </location>
</feature>
<evidence type="ECO:0000256" key="11">
    <source>
        <dbReference type="SAM" id="MobiDB-lite"/>
    </source>
</evidence>
<evidence type="ECO:0000256" key="9">
    <source>
        <dbReference type="ARBA" id="ARBA00023328"/>
    </source>
</evidence>
<organism evidence="12 13">
    <name type="scientific">Engystomops pustulosus</name>
    <name type="common">Tungara frog</name>
    <name type="synonym">Physalaemus pustulosus</name>
    <dbReference type="NCBI Taxonomy" id="76066"/>
    <lineage>
        <taxon>Eukaryota</taxon>
        <taxon>Metazoa</taxon>
        <taxon>Chordata</taxon>
        <taxon>Craniata</taxon>
        <taxon>Vertebrata</taxon>
        <taxon>Euteleostomi</taxon>
        <taxon>Amphibia</taxon>
        <taxon>Batrachia</taxon>
        <taxon>Anura</taxon>
        <taxon>Neobatrachia</taxon>
        <taxon>Hyloidea</taxon>
        <taxon>Leptodactylidae</taxon>
        <taxon>Leiuperinae</taxon>
        <taxon>Engystomops</taxon>
    </lineage>
</organism>
<evidence type="ECO:0000256" key="5">
    <source>
        <dbReference type="ARBA" id="ARBA00022776"/>
    </source>
</evidence>
<evidence type="ECO:0000256" key="2">
    <source>
        <dbReference type="ARBA" id="ARBA00004629"/>
    </source>
</evidence>
<evidence type="ECO:0000256" key="1">
    <source>
        <dbReference type="ARBA" id="ARBA00004123"/>
    </source>
</evidence>
<evidence type="ECO:0008006" key="14">
    <source>
        <dbReference type="Google" id="ProtNLM"/>
    </source>
</evidence>
<keyword evidence="4" id="KW-0132">Cell division</keyword>
<keyword evidence="9" id="KW-0137">Centromere</keyword>
<keyword evidence="10" id="KW-0175">Coiled coil</keyword>
<reference evidence="12" key="1">
    <citation type="thesis" date="2020" institute="ProQuest LLC" country="789 East Eisenhower Parkway, Ann Arbor, MI, USA">
        <title>Comparative Genomics and Chromosome Evolution.</title>
        <authorList>
            <person name="Mudd A.B."/>
        </authorList>
    </citation>
    <scope>NUCLEOTIDE SEQUENCE</scope>
    <source>
        <strain evidence="12">237g6f4</strain>
        <tissue evidence="12">Blood</tissue>
    </source>
</reference>
<keyword evidence="3" id="KW-0158">Chromosome</keyword>
<dbReference type="PANTHER" id="PTHR15459:SF3">
    <property type="entry name" value="POLYAMINE-MODULATED FACTOR 1"/>
    <property type="match status" value="1"/>
</dbReference>
<evidence type="ECO:0000313" key="12">
    <source>
        <dbReference type="EMBL" id="KAG8548898.1"/>
    </source>
</evidence>
<keyword evidence="7" id="KW-0539">Nucleus</keyword>
<gene>
    <name evidence="12" type="ORF">GDO81_023638</name>
</gene>
<comment type="subcellular location">
    <subcellularLocation>
        <location evidence="2">Chromosome</location>
        <location evidence="2">Centromere</location>
        <location evidence="2">Kinetochore</location>
    </subcellularLocation>
    <subcellularLocation>
        <location evidence="1">Nucleus</location>
    </subcellularLocation>
</comment>
<evidence type="ECO:0000256" key="10">
    <source>
        <dbReference type="SAM" id="Coils"/>
    </source>
</evidence>
<evidence type="ECO:0000256" key="3">
    <source>
        <dbReference type="ARBA" id="ARBA00022454"/>
    </source>
</evidence>
<evidence type="ECO:0000256" key="6">
    <source>
        <dbReference type="ARBA" id="ARBA00022838"/>
    </source>
</evidence>
<dbReference type="GO" id="GO:0005634">
    <property type="term" value="C:nucleus"/>
    <property type="evidence" value="ECO:0007669"/>
    <property type="project" value="UniProtKB-SubCell"/>
</dbReference>
<sequence>MMRQRCRVFQVTANENLGPGGGKEWARPALMAGKMEAEERSAVPGPSRAADKPGPASATAEHSGRLFLFNAMVEKFLEGLMEAGSYQKFARCYRKFYKMQPEITRSIYDQFVSQLHASIHAEIQEIKDEGNLEALLDSLDKLEREAGDKTDLSWRPSGIPEEDLRCHLVPYLLQQREYLRRLLKEKQQENARLAQSVLAGREKIEEMRREIERRQQAWKNLSQSQRELVLSLQGSSEGM</sequence>